<evidence type="ECO:0000256" key="2">
    <source>
        <dbReference type="SAM" id="SignalP"/>
    </source>
</evidence>
<proteinExistence type="predicted"/>
<accession>A0A0E1W5F3</accession>
<dbReference type="Proteomes" id="UP000001812">
    <property type="component" value="Chromosome I"/>
</dbReference>
<sequence>MKKLLAAVGLSLILLSAAANAAVPSLQQIQQSIAQGNWQRADAQLSQVIDAYPDNARARYLYGQVLDREGRPAEALAQIERAKSLDPQLRFTDPSRF</sequence>
<dbReference type="AlphaFoldDB" id="A0A0E1W5F3"/>
<name>A0A0E1W5F3_BURPE</name>
<keyword evidence="1" id="KW-0802">TPR repeat</keyword>
<dbReference type="InterPro" id="IPR011990">
    <property type="entry name" value="TPR-like_helical_dom_sf"/>
</dbReference>
<dbReference type="InterPro" id="IPR019734">
    <property type="entry name" value="TPR_rpt"/>
</dbReference>
<dbReference type="Gene3D" id="1.25.40.10">
    <property type="entry name" value="Tetratricopeptide repeat domain"/>
    <property type="match status" value="1"/>
</dbReference>
<reference evidence="3" key="1">
    <citation type="submission" date="2009-05" db="EMBL/GenBank/DDBJ databases">
        <authorList>
            <person name="Harkins D.M."/>
            <person name="DeShazer D."/>
            <person name="Woods D.E."/>
            <person name="Brinkac L.M."/>
            <person name="Brown K.A."/>
            <person name="Hung G.C."/>
            <person name="Tuanyok A."/>
            <person name="Zhang B."/>
            <person name="Nierman W.C."/>
        </authorList>
    </citation>
    <scope>NUCLEOTIDE SEQUENCE [LARGE SCALE GENOMIC DNA]</scope>
    <source>
        <strain evidence="3">1710a</strain>
    </source>
</reference>
<dbReference type="Pfam" id="PF13432">
    <property type="entry name" value="TPR_16"/>
    <property type="match status" value="1"/>
</dbReference>
<organism evidence="3">
    <name type="scientific">Burkholderia pseudomallei 1710a</name>
    <dbReference type="NCBI Taxonomy" id="320371"/>
    <lineage>
        <taxon>Bacteria</taxon>
        <taxon>Pseudomonadati</taxon>
        <taxon>Pseudomonadota</taxon>
        <taxon>Betaproteobacteria</taxon>
        <taxon>Burkholderiales</taxon>
        <taxon>Burkholderiaceae</taxon>
        <taxon>Burkholderia</taxon>
        <taxon>pseudomallei group</taxon>
    </lineage>
</organism>
<evidence type="ECO:0000256" key="1">
    <source>
        <dbReference type="PROSITE-ProRule" id="PRU00339"/>
    </source>
</evidence>
<dbReference type="RefSeq" id="WP_004527251.1">
    <property type="nucleotide sequence ID" value="NZ_CM000832.1"/>
</dbReference>
<evidence type="ECO:0000313" key="3">
    <source>
        <dbReference type="EMBL" id="EET08378.1"/>
    </source>
</evidence>
<feature type="signal peptide" evidence="2">
    <location>
        <begin position="1"/>
        <end position="21"/>
    </location>
</feature>
<feature type="chain" id="PRO_5002388384" evidence="2">
    <location>
        <begin position="22"/>
        <end position="97"/>
    </location>
</feature>
<feature type="repeat" description="TPR" evidence="1">
    <location>
        <begin position="56"/>
        <end position="89"/>
    </location>
</feature>
<dbReference type="HOGENOM" id="CLU_2351411_0_0_4"/>
<gene>
    <name evidence="3" type="ORF">BURPS1710A_2915</name>
</gene>
<dbReference type="SUPFAM" id="SSF48452">
    <property type="entry name" value="TPR-like"/>
    <property type="match status" value="1"/>
</dbReference>
<protein>
    <submittedName>
        <fullName evidence="3">TPR repeat protein</fullName>
    </submittedName>
</protein>
<dbReference type="PROSITE" id="PS50005">
    <property type="entry name" value="TPR"/>
    <property type="match status" value="1"/>
</dbReference>
<keyword evidence="2" id="KW-0732">Signal</keyword>
<feature type="non-terminal residue" evidence="3">
    <location>
        <position position="97"/>
    </location>
</feature>
<dbReference type="EMBL" id="CM000832">
    <property type="protein sequence ID" value="EET08378.1"/>
    <property type="molecule type" value="Genomic_DNA"/>
</dbReference>